<dbReference type="EMBL" id="CP138359">
    <property type="protein sequence ID" value="WPF83221.1"/>
    <property type="molecule type" value="Genomic_DNA"/>
</dbReference>
<sequence length="917" mass="93729">MSAPRAVRGGTGLIARVLVVAVFLGLLSAVQVVSTAPPASAAPVTDFKAGNIISDAVMRDSSTMSAAAVQTFLDARGSGCKPASGSICVKDYRESTPSRSADALCTRAYTGASNESAATIIAKVATACGINPQVLIVTLQKEQGLITATAGKTPRTYARALGFGCPDNVGGWCDPQYAGFANQVYSAAKQLRRYESNPNGYSYRAGRTNTVLWHPNASCGTTQVYIENQATASLYNYTPYAPNAAALAAGYGSGDACSSYGNRNFHLYFQSWFGGPTNQLPIGRVESVTSQVGSGTIRVQGWALDPDTTASVNVHVYLDGKVVTGTLAGMARPDVDKAYGKGAAHGYDLSISATSGPHTVCVYAIDSTGGPNPAIGCSTVQVTGNQAPKGEVEDVTSTSSTIRIRGWALDPDTTASINVHVYVDGKLATGATASGLRPDIGRLHGLGDAHGYDITVPAAGGRRSVCVFAINATPGTNPTLGCRTVTVTNQPPTGAFDSATPSPGSVRLRGWALDPDTSASIAIHVYVDGKLVTGASASSHRADIGRIFGLGESHGFDVTIPASNGTQTVCVFAINATPGTNPRLGCKTVTVINNPPRAAFDGATSPAPGTVAVRGWAFDPDVESPIQVHAYVDGRLAGGLTASTPRPDVARVHGVGENHGFDTTLSVTAGKHSVCLFAINVPSGSNPSLGCKEVDVANTVTTGAVDTVTTTASATGTPTAPATRSTLTATGWAWDFDTTTPVAVELLVDDVVVASGQAALRRTDVAAGRQDVGYTFTVAAPPGAHTVCVRASDSPAAAPVVLGCQDVSVPNTPARGAFDSATVLPSGAGIRVGGWAMDVDTSASIPVHVWMDGALVANGSASGNRPDVHTAFGNGAARGYDLTFPAVSGQHQVCVYAIGWPIGTGNPSLGCRTVTVP</sequence>
<proteinExistence type="predicted"/>
<evidence type="ECO:0000313" key="2">
    <source>
        <dbReference type="Proteomes" id="UP001304340"/>
    </source>
</evidence>
<evidence type="ECO:0008006" key="3">
    <source>
        <dbReference type="Google" id="ProtNLM"/>
    </source>
</evidence>
<gene>
    <name evidence="1" type="ORF">SANBI_000877</name>
</gene>
<dbReference type="Proteomes" id="UP001304340">
    <property type="component" value="Chromosome"/>
</dbReference>
<protein>
    <recommendedName>
        <fullName evidence="3">Hemagglutinin</fullName>
    </recommendedName>
</protein>
<organism evidence="1 2">
    <name type="scientific">Sanguibacter biliveldensis</name>
    <dbReference type="NCBI Taxonomy" id="3030830"/>
    <lineage>
        <taxon>Bacteria</taxon>
        <taxon>Bacillati</taxon>
        <taxon>Actinomycetota</taxon>
        <taxon>Actinomycetes</taxon>
        <taxon>Micrococcales</taxon>
        <taxon>Sanguibacteraceae</taxon>
        <taxon>Sanguibacter</taxon>
    </lineage>
</organism>
<evidence type="ECO:0000313" key="1">
    <source>
        <dbReference type="EMBL" id="WPF83221.1"/>
    </source>
</evidence>
<dbReference type="KEGG" id="sbil:SANBI_000877"/>
<name>A0AAF1BYV3_9MICO</name>
<dbReference type="AlphaFoldDB" id="A0AAF1BYV3"/>
<accession>A0AAF1BYV3</accession>
<keyword evidence="2" id="KW-1185">Reference proteome</keyword>
<dbReference type="RefSeq" id="WP_319159310.1">
    <property type="nucleotide sequence ID" value="NZ_CP138359.1"/>
</dbReference>
<reference evidence="2" key="1">
    <citation type="submission" date="2023-11" db="EMBL/GenBank/DDBJ databases">
        <authorList>
            <person name="Helweg L.P."/>
            <person name="Kiel A."/>
            <person name="Hitz F."/>
            <person name="Ruckert-Reed C."/>
            <person name="Busche T."/>
            <person name="Kaltschmidt B."/>
            <person name="Kaltschmidt C."/>
        </authorList>
    </citation>
    <scope>NUCLEOTIDE SEQUENCE [LARGE SCALE GENOMIC DNA]</scope>
    <source>
        <strain evidence="2">4.1</strain>
    </source>
</reference>